<sequence length="1400" mass="151122">MKERLNQIVDQSWDEADPEVFSKLTIVPPNIGMLDYLYDPSANHEILPMLQGSEKDLAIMKSVHKQLTSGNTCACEEIVRRLSTVLDAGLGEMNTEPVPEQQLLEKLQLLKPFAQAFKEDVSLANFFIRLWKLAIRFHCLSLIKALAELYPQFLSALVDELMKIPDIDYDSLQSLNVFQFLTRCLTISESFYATLSYLARQDRTRAQPLMSACIRATKDQLSMANISAFCCAGSLLLSVGALRKTFSLSEKHPLNPPQQPAKMPQSTTNQHNAGVNVCGSHQQLPFDTATSMVNDSRQTAAGTASSGHGTSVAPRSRPKPTQHTSSTPSIGLTLAAIPLNPSPKNVISPIPAAIVECDKFVANFDDKFLAASVPRQSPAEGDSNSFKFAVPSAAVSPATLLSPFEQDPMSTSTTTVSIRPRPTVLSHSQQHMLSNSNSEKSLVSPLSGTSTWNPFGDPSPFSPISTLTEDQLFGAEFDKLRLEGSQTSIVTSPEEMKSDRCVSYWGSQRGSLSQALSTGMIATNGGSTGKDLLTLEEDPFGSAPFTLPKRFKQKSSSSKLASKISDRWRYAVGSGQGGAGKESLIENTPTEPCNNGIDVGIGNHPHKDMGIDKTVLGPKNLKLDDLISSGEKGSPSFIKLPLDDRNKYEKLNSNDITSDDSDSEFYSESVGSSGVGGTVGGAGGLTGMGHIHGSGGTGGGSAKKHSFKQFVESNIPEKLQAVYHKVDKSQMKNVQLVKKLRSKVTQAGKESSAVVGTKGTDRRLAKKNGNREEPNAPTNGNGASDDDSIGSASDLRANDDFAEGDEPNAKVPSQEPTRRKVFGRGVFGGEGSVDDCISESIKTCGSSAYHAECESVTTNEDNTSRIVTRVRVKKREHLDSKHSVIDEDDSAEEDMIQGEKPLLLDDELDYESAAENNTSGEEILMDPFTPEDEIVAKKRENNLYDDEAEAELDPFAMAPFRKPFVPKRNSGIKFLPEVHSIPEHCPAAAAGTVELLSNDFITSTPIKPTGTSGEPIATHPVSCDDFFDLNIDPIAAQREKVSPNARRDLFGLEPFPIAPMVPVVSTLSPGTVTALPTKLVASPTVQPTQLARAMTQSPKAPTTNAPQESLISRVTLESGGVTLTHIIPHTTSTTIPTIPILPAPPSSMPTTVSNANQLAAMNSHLHYSSSSNSNNHQHATVPGQQHLTARRSYVNFSQIPSHSVTSISPDNNYVNFCPDDEDDDDVRNLKSDDYEDNSSDTVVKVSSKGFLTKKQKVRYNHLQEKSSASASHHHGRNEESTLGQKMKANVSGYRKAVLESTGVVSIGKGRKDDQTAKQPKGSSKSSTKAMGFSNMSFEDFPSDELADEAVGAADGTRLTGGVASGKLLKMAPFEVIRNEKMLLEAEKKFGSLKRRSNPFS</sequence>
<reference evidence="2" key="2">
    <citation type="submission" date="2020-05" db="UniProtKB">
        <authorList>
            <consortium name="EnsemblMetazoa"/>
        </authorList>
    </citation>
    <scope>IDENTIFICATION</scope>
    <source>
        <strain evidence="2">A-37</strain>
    </source>
</reference>
<dbReference type="VEuPathDB" id="VectorBase:ACUA000442"/>
<protein>
    <submittedName>
        <fullName evidence="2">Uncharacterized protein</fullName>
    </submittedName>
</protein>
<dbReference type="EMBL" id="AXCM01001239">
    <property type="status" value="NOT_ANNOTATED_CDS"/>
    <property type="molecule type" value="Genomic_DNA"/>
</dbReference>
<evidence type="ECO:0000313" key="2">
    <source>
        <dbReference type="EnsemblMetazoa" id="ACUA000442-PA"/>
    </source>
</evidence>
<feature type="region of interest" description="Disordered" evidence="1">
    <location>
        <begin position="652"/>
        <end position="673"/>
    </location>
</feature>
<keyword evidence="3" id="KW-1185">Reference proteome</keyword>
<feature type="compositionally biased region" description="Polar residues" evidence="1">
    <location>
        <begin position="297"/>
        <end position="309"/>
    </location>
</feature>
<accession>A0A182LRW9</accession>
<proteinExistence type="predicted"/>
<feature type="compositionally biased region" description="Polar residues" evidence="1">
    <location>
        <begin position="1316"/>
        <end position="1333"/>
    </location>
</feature>
<name>A0A182LRW9_9DIPT</name>
<feature type="compositionally biased region" description="Polar residues" evidence="1">
    <location>
        <begin position="319"/>
        <end position="328"/>
    </location>
</feature>
<evidence type="ECO:0000256" key="1">
    <source>
        <dbReference type="SAM" id="MobiDB-lite"/>
    </source>
</evidence>
<feature type="region of interest" description="Disordered" evidence="1">
    <location>
        <begin position="1263"/>
        <end position="1286"/>
    </location>
</feature>
<feature type="region of interest" description="Disordered" evidence="1">
    <location>
        <begin position="742"/>
        <end position="824"/>
    </location>
</feature>
<dbReference type="Proteomes" id="UP000075883">
    <property type="component" value="Unassembled WGS sequence"/>
</dbReference>
<evidence type="ECO:0000313" key="3">
    <source>
        <dbReference type="Proteomes" id="UP000075883"/>
    </source>
</evidence>
<reference evidence="3" key="1">
    <citation type="submission" date="2013-09" db="EMBL/GenBank/DDBJ databases">
        <title>The Genome Sequence of Anopheles culicifacies species A.</title>
        <authorList>
            <consortium name="The Broad Institute Genomics Platform"/>
            <person name="Neafsey D.E."/>
            <person name="Besansky N."/>
            <person name="Howell P."/>
            <person name="Walton C."/>
            <person name="Young S.K."/>
            <person name="Zeng Q."/>
            <person name="Gargeya S."/>
            <person name="Fitzgerald M."/>
            <person name="Haas B."/>
            <person name="Abouelleil A."/>
            <person name="Allen A.W."/>
            <person name="Alvarado L."/>
            <person name="Arachchi H.M."/>
            <person name="Berlin A.M."/>
            <person name="Chapman S.B."/>
            <person name="Gainer-Dewar J."/>
            <person name="Goldberg J."/>
            <person name="Griggs A."/>
            <person name="Gujja S."/>
            <person name="Hansen M."/>
            <person name="Howarth C."/>
            <person name="Imamovic A."/>
            <person name="Ireland A."/>
            <person name="Larimer J."/>
            <person name="McCowan C."/>
            <person name="Murphy C."/>
            <person name="Pearson M."/>
            <person name="Poon T.W."/>
            <person name="Priest M."/>
            <person name="Roberts A."/>
            <person name="Saif S."/>
            <person name="Shea T."/>
            <person name="Sisk P."/>
            <person name="Sykes S."/>
            <person name="Wortman J."/>
            <person name="Nusbaum C."/>
            <person name="Birren B."/>
        </authorList>
    </citation>
    <scope>NUCLEOTIDE SEQUENCE [LARGE SCALE GENOMIC DNA]</scope>
    <source>
        <strain evidence="3">A-37</strain>
    </source>
</reference>
<dbReference type="EnsemblMetazoa" id="ACUA000442-RA">
    <property type="protein sequence ID" value="ACUA000442-PA"/>
    <property type="gene ID" value="ACUA000442"/>
</dbReference>
<feature type="region of interest" description="Disordered" evidence="1">
    <location>
        <begin position="1304"/>
        <end position="1333"/>
    </location>
</feature>
<feature type="compositionally biased region" description="Polar residues" evidence="1">
    <location>
        <begin position="264"/>
        <end position="277"/>
    </location>
</feature>
<feature type="region of interest" description="Disordered" evidence="1">
    <location>
        <begin position="297"/>
        <end position="328"/>
    </location>
</feature>
<dbReference type="STRING" id="139723.A0A182LRW9"/>
<feature type="region of interest" description="Disordered" evidence="1">
    <location>
        <begin position="250"/>
        <end position="277"/>
    </location>
</feature>
<feature type="compositionally biased region" description="Basic and acidic residues" evidence="1">
    <location>
        <begin position="759"/>
        <end position="774"/>
    </location>
</feature>
<organism evidence="2 3">
    <name type="scientific">Anopheles culicifacies</name>
    <dbReference type="NCBI Taxonomy" id="139723"/>
    <lineage>
        <taxon>Eukaryota</taxon>
        <taxon>Metazoa</taxon>
        <taxon>Ecdysozoa</taxon>
        <taxon>Arthropoda</taxon>
        <taxon>Hexapoda</taxon>
        <taxon>Insecta</taxon>
        <taxon>Pterygota</taxon>
        <taxon>Neoptera</taxon>
        <taxon>Endopterygota</taxon>
        <taxon>Diptera</taxon>
        <taxon>Nematocera</taxon>
        <taxon>Culicoidea</taxon>
        <taxon>Culicidae</taxon>
        <taxon>Anophelinae</taxon>
        <taxon>Anopheles</taxon>
        <taxon>culicifacies species complex</taxon>
    </lineage>
</organism>